<feature type="region of interest" description="Disordered" evidence="1">
    <location>
        <begin position="770"/>
        <end position="790"/>
    </location>
</feature>
<dbReference type="SUPFAM" id="SSF52047">
    <property type="entry name" value="RNI-like"/>
    <property type="match status" value="2"/>
</dbReference>
<proteinExistence type="predicted"/>
<dbReference type="EMBL" id="PYSW02000040">
    <property type="protein sequence ID" value="KAG2375045.1"/>
    <property type="molecule type" value="Genomic_DNA"/>
</dbReference>
<dbReference type="InterPro" id="IPR032675">
    <property type="entry name" value="LRR_dom_sf"/>
</dbReference>
<evidence type="ECO:0000313" key="2">
    <source>
        <dbReference type="EMBL" id="KAG2375045.1"/>
    </source>
</evidence>
<accession>A0AA88GCG1</accession>
<protein>
    <submittedName>
        <fullName evidence="2">Uncharacterized protein</fullName>
    </submittedName>
</protein>
<dbReference type="Proteomes" id="UP000816034">
    <property type="component" value="Unassembled WGS sequence"/>
</dbReference>
<comment type="caution">
    <text evidence="2">The sequence shown here is derived from an EMBL/GenBank/DDBJ whole genome shotgun (WGS) entry which is preliminary data.</text>
</comment>
<keyword evidence="3" id="KW-1185">Reference proteome</keyword>
<gene>
    <name evidence="2" type="ORF">C9374_010049</name>
</gene>
<sequence length="790" mass="89823">MLSSTPPSSSPHLSPSSLDLFSNLPEEVIASICSFFMKNSKTNLVERNLKKQEISSLMSDEEAQAITIDDLVDIFPLAFVNRTIREKILNNKYIWNENIILDLSEFAKSDRLFRYMNKINDWSSCLSDEHLIMLAERERLKIAIEFLEGLGLAEYIKKLKVSCMLKDTKNGESASWTDLIVNTFPAVSSLVYYSFSDKANRYDHLNVSKDSCWKNLNHVSVYFDSVTLMSLIKNHDTITSVAFSPKFSDSNFLETLSKNDSLLKHVNSLDIDYRFKFEQISRSPLLPRLNSLMIDTCDINGSFIGTRLCHLTKLVLNNVRTSLTLKNFTFPNMKEFHLSYNSMMTLTMDNVLMPSLDQLSIQSADIVMTAHENTENKMTFPKLTSIKFGHCHYDPSFWFGQHPHLTTLSLSDTDIYYAGISEESTREISIENHSSLEIIHVSSLKAISIMNCPSLKRVYIEKTNQISLHNKYYSVVAISGCTNTHSQVSIVGDYCGKLILPESVAFLSIDVKAISILNCYYTTNWSDIIPKNSHNMTLDWLYIYCTDKNPTKLNNIISSFKKVNHLKCTLSSLHTYIIEQQMVNPRDFETEVSKLACKIVTHSQEIDVEKVLNEYKHLHTLCSGSKLNFEKKICSSQSLKHLEVSATKLSIAGFPNLKTLILANCVDLVIDMDPLSHFLEELSISSSTNVKITCNHSMTNLKFFYLENLKNLNISVTLNAPKLREVIIHSIRSIDPNQEIIFNITHAPKLLFKYVTFEWKPKYTNLRSTAQNQPTTASKAPHNGSGCSVL</sequence>
<organism evidence="2 3">
    <name type="scientific">Naegleria lovaniensis</name>
    <name type="common">Amoeba</name>
    <dbReference type="NCBI Taxonomy" id="51637"/>
    <lineage>
        <taxon>Eukaryota</taxon>
        <taxon>Discoba</taxon>
        <taxon>Heterolobosea</taxon>
        <taxon>Tetramitia</taxon>
        <taxon>Eutetramitia</taxon>
        <taxon>Vahlkampfiidae</taxon>
        <taxon>Naegleria</taxon>
    </lineage>
</organism>
<evidence type="ECO:0000256" key="1">
    <source>
        <dbReference type="SAM" id="MobiDB-lite"/>
    </source>
</evidence>
<dbReference type="RefSeq" id="XP_044544219.1">
    <property type="nucleotide sequence ID" value="XM_044685550.1"/>
</dbReference>
<dbReference type="Gene3D" id="3.80.10.10">
    <property type="entry name" value="Ribonuclease Inhibitor"/>
    <property type="match status" value="1"/>
</dbReference>
<dbReference type="AlphaFoldDB" id="A0AA88GCG1"/>
<dbReference type="GeneID" id="68102503"/>
<reference evidence="2 3" key="1">
    <citation type="journal article" date="2018" name="BMC Genomics">
        <title>The genome of Naegleria lovaniensis, the basis for a comparative approach to unravel pathogenicity factors of the human pathogenic amoeba N. fowleri.</title>
        <authorList>
            <person name="Liechti N."/>
            <person name="Schurch N."/>
            <person name="Bruggmann R."/>
            <person name="Wittwer M."/>
        </authorList>
    </citation>
    <scope>NUCLEOTIDE SEQUENCE [LARGE SCALE GENOMIC DNA]</scope>
    <source>
        <strain evidence="2 3">ATCC 30569</strain>
    </source>
</reference>
<evidence type="ECO:0000313" key="3">
    <source>
        <dbReference type="Proteomes" id="UP000816034"/>
    </source>
</evidence>
<name>A0AA88GCG1_NAELO</name>